<name>A0ABN2SNI5_9ACTN</name>
<evidence type="ECO:0000313" key="3">
    <source>
        <dbReference type="Proteomes" id="UP001501585"/>
    </source>
</evidence>
<dbReference type="InterPro" id="IPR036286">
    <property type="entry name" value="LexA/Signal_pep-like_sf"/>
</dbReference>
<gene>
    <name evidence="2" type="ORF">GCM10009799_14530</name>
</gene>
<comment type="caution">
    <text evidence="2">The sequence shown here is derived from an EMBL/GenBank/DDBJ whole genome shotgun (WGS) entry which is preliminary data.</text>
</comment>
<protein>
    <recommendedName>
        <fullName evidence="1">Peptidase S26 domain-containing protein</fullName>
    </recommendedName>
</protein>
<dbReference type="Gene3D" id="2.10.109.10">
    <property type="entry name" value="Umud Fragment, subunit A"/>
    <property type="match status" value="1"/>
</dbReference>
<evidence type="ECO:0000259" key="1">
    <source>
        <dbReference type="Pfam" id="PF10502"/>
    </source>
</evidence>
<feature type="domain" description="Peptidase S26" evidence="1">
    <location>
        <begin position="86"/>
        <end position="119"/>
    </location>
</feature>
<dbReference type="Pfam" id="PF10502">
    <property type="entry name" value="Peptidase_S26"/>
    <property type="match status" value="1"/>
</dbReference>
<organism evidence="2 3">
    <name type="scientific">Nocardiopsis rhodophaea</name>
    <dbReference type="NCBI Taxonomy" id="280238"/>
    <lineage>
        <taxon>Bacteria</taxon>
        <taxon>Bacillati</taxon>
        <taxon>Actinomycetota</taxon>
        <taxon>Actinomycetes</taxon>
        <taxon>Streptosporangiales</taxon>
        <taxon>Nocardiopsidaceae</taxon>
        <taxon>Nocardiopsis</taxon>
    </lineage>
</organism>
<dbReference type="Proteomes" id="UP001501585">
    <property type="component" value="Unassembled WGS sequence"/>
</dbReference>
<dbReference type="EMBL" id="BAAAPC010000005">
    <property type="protein sequence ID" value="GAA1989834.1"/>
    <property type="molecule type" value="Genomic_DNA"/>
</dbReference>
<accession>A0ABN2SNI5</accession>
<sequence length="134" mass="14323">MAPSYEDGDRVLVLRTTWLVPGQVVVVEQSAAGGQRWTESVSCGTGPAAMATKAWLIKRVDSVLPGPPEGSSPRAAFATRSSAGRQRAVWIVGDNAKASFDSRHMGWVPAHRILGVVVWPRKKAPSGCVNGRFV</sequence>
<reference evidence="3" key="1">
    <citation type="journal article" date="2019" name="Int. J. Syst. Evol. Microbiol.">
        <title>The Global Catalogue of Microorganisms (GCM) 10K type strain sequencing project: providing services to taxonomists for standard genome sequencing and annotation.</title>
        <authorList>
            <consortium name="The Broad Institute Genomics Platform"/>
            <consortium name="The Broad Institute Genome Sequencing Center for Infectious Disease"/>
            <person name="Wu L."/>
            <person name="Ma J."/>
        </authorList>
    </citation>
    <scope>NUCLEOTIDE SEQUENCE [LARGE SCALE GENOMIC DNA]</scope>
    <source>
        <strain evidence="3">JCM 15313</strain>
    </source>
</reference>
<evidence type="ECO:0000313" key="2">
    <source>
        <dbReference type="EMBL" id="GAA1989834.1"/>
    </source>
</evidence>
<dbReference type="InterPro" id="IPR019533">
    <property type="entry name" value="Peptidase_S26"/>
</dbReference>
<dbReference type="SUPFAM" id="SSF51306">
    <property type="entry name" value="LexA/Signal peptidase"/>
    <property type="match status" value="1"/>
</dbReference>
<proteinExistence type="predicted"/>
<dbReference type="CDD" id="cd06530">
    <property type="entry name" value="S26_SPase_I"/>
    <property type="match status" value="1"/>
</dbReference>
<keyword evidence="3" id="KW-1185">Reference proteome</keyword>